<dbReference type="PRINTS" id="PR00411">
    <property type="entry name" value="PNDRDTASEI"/>
</dbReference>
<dbReference type="Pfam" id="PF07992">
    <property type="entry name" value="Pyr_redox_2"/>
    <property type="match status" value="1"/>
</dbReference>
<keyword evidence="4" id="KW-0560">Oxidoreductase</keyword>
<dbReference type="Pfam" id="PF14759">
    <property type="entry name" value="Reductase_C"/>
    <property type="match status" value="1"/>
</dbReference>
<dbReference type="SUPFAM" id="SSF51905">
    <property type="entry name" value="FAD/NAD(P)-binding domain"/>
    <property type="match status" value="2"/>
</dbReference>
<reference evidence="8" key="1">
    <citation type="submission" date="2018-03" db="EMBL/GenBank/DDBJ databases">
        <authorList>
            <person name="Sun L."/>
            <person name="Liu H."/>
            <person name="Chen W."/>
            <person name="Huang K."/>
            <person name="Liu W."/>
            <person name="Gao X."/>
        </authorList>
    </citation>
    <scope>NUCLEOTIDE SEQUENCE [LARGE SCALE GENOMIC DNA]</scope>
    <source>
        <strain evidence="8">SH9</strain>
    </source>
</reference>
<evidence type="ECO:0000256" key="4">
    <source>
        <dbReference type="ARBA" id="ARBA00023002"/>
    </source>
</evidence>
<dbReference type="EMBL" id="PVZS01000002">
    <property type="protein sequence ID" value="PSC06715.1"/>
    <property type="molecule type" value="Genomic_DNA"/>
</dbReference>
<gene>
    <name evidence="7" type="ORF">SLNSH_02660</name>
</gene>
<dbReference type="InterPro" id="IPR050446">
    <property type="entry name" value="FAD-oxidoreductase/Apoptosis"/>
</dbReference>
<keyword evidence="3" id="KW-0274">FAD</keyword>
<feature type="domain" description="Reductase C-terminal" evidence="6">
    <location>
        <begin position="320"/>
        <end position="383"/>
    </location>
</feature>
<accession>A0A2T1HYM1</accession>
<proteinExistence type="predicted"/>
<evidence type="ECO:0000256" key="1">
    <source>
        <dbReference type="ARBA" id="ARBA00001974"/>
    </source>
</evidence>
<dbReference type="AlphaFoldDB" id="A0A2T1HYM1"/>
<protein>
    <submittedName>
        <fullName evidence="7">Pyridine nucleotide-disulfide oxidoreductase</fullName>
    </submittedName>
</protein>
<dbReference type="RefSeq" id="WP_106335093.1">
    <property type="nucleotide sequence ID" value="NZ_PVZS01000002.1"/>
</dbReference>
<dbReference type="InterPro" id="IPR016156">
    <property type="entry name" value="FAD/NAD-linked_Rdtase_dimer_sf"/>
</dbReference>
<evidence type="ECO:0000313" key="7">
    <source>
        <dbReference type="EMBL" id="PSC06715.1"/>
    </source>
</evidence>
<dbReference type="OrthoDB" id="7809559at2"/>
<keyword evidence="8" id="KW-1185">Reference proteome</keyword>
<evidence type="ECO:0000259" key="6">
    <source>
        <dbReference type="Pfam" id="PF14759"/>
    </source>
</evidence>
<dbReference type="InterPro" id="IPR036188">
    <property type="entry name" value="FAD/NAD-bd_sf"/>
</dbReference>
<dbReference type="GO" id="GO:0005737">
    <property type="term" value="C:cytoplasm"/>
    <property type="evidence" value="ECO:0007669"/>
    <property type="project" value="TreeGrafter"/>
</dbReference>
<dbReference type="InterPro" id="IPR028202">
    <property type="entry name" value="Reductase_C"/>
</dbReference>
<dbReference type="PANTHER" id="PTHR43557">
    <property type="entry name" value="APOPTOSIS-INDUCING FACTOR 1"/>
    <property type="match status" value="1"/>
</dbReference>
<comment type="caution">
    <text evidence="7">The sequence shown here is derived from an EMBL/GenBank/DDBJ whole genome shotgun (WGS) entry which is preliminary data.</text>
</comment>
<feature type="domain" description="FAD/NAD(P)-binding" evidence="5">
    <location>
        <begin position="5"/>
        <end position="301"/>
    </location>
</feature>
<organism evidence="7 8">
    <name type="scientific">Alsobacter soli</name>
    <dbReference type="NCBI Taxonomy" id="2109933"/>
    <lineage>
        <taxon>Bacteria</taxon>
        <taxon>Pseudomonadati</taxon>
        <taxon>Pseudomonadota</taxon>
        <taxon>Alphaproteobacteria</taxon>
        <taxon>Hyphomicrobiales</taxon>
        <taxon>Alsobacteraceae</taxon>
        <taxon>Alsobacter</taxon>
    </lineage>
</organism>
<evidence type="ECO:0000256" key="2">
    <source>
        <dbReference type="ARBA" id="ARBA00022630"/>
    </source>
</evidence>
<evidence type="ECO:0000313" key="8">
    <source>
        <dbReference type="Proteomes" id="UP000239772"/>
    </source>
</evidence>
<dbReference type="Gene3D" id="3.30.390.30">
    <property type="match status" value="1"/>
</dbReference>
<comment type="cofactor">
    <cofactor evidence="1">
        <name>FAD</name>
        <dbReference type="ChEBI" id="CHEBI:57692"/>
    </cofactor>
</comment>
<keyword evidence="2" id="KW-0285">Flavoprotein</keyword>
<dbReference type="Gene3D" id="3.50.50.60">
    <property type="entry name" value="FAD/NAD(P)-binding domain"/>
    <property type="match status" value="2"/>
</dbReference>
<name>A0A2T1HYM1_9HYPH</name>
<dbReference type="PRINTS" id="PR00368">
    <property type="entry name" value="FADPNR"/>
</dbReference>
<sequence>MSPPIVIIGAGQSAAQAIASLRQLGEATPILIFGDEPHAPYQRPPLSKAFLAGETTADRLELKARDFYEEQGADLRLGQPVGAIRLRDREVETSDGRLWPYSRLLIATGMRPRPLPLRGTNLAGVHHVRAIRDVEAFRAELRPGARLVVIGAGYIGLEAAAKARALGLDVVVLEAAPRVLSRVVSPVVSAFFEARHARAGVRILTEARVEAIEGADRATGVTLVDGSTLPADIVLVAVGGVPNVELAAEAGLDVADGVVVDAFARTAAPDVYAAGDVANFPSRLYGRRVRLESVQNAIDQAKAAAAAMAGAPVLYDPVPWFWSDQFDVKLQIAGLSEGHDSSLVQGEPDSGSFSVEYRRAGRLLAVDSINAPRSHMLARRAIPIDLAGTSEAAQA</sequence>
<dbReference type="Proteomes" id="UP000239772">
    <property type="component" value="Unassembled WGS sequence"/>
</dbReference>
<dbReference type="SUPFAM" id="SSF55424">
    <property type="entry name" value="FAD/NAD-linked reductases, dimerisation (C-terminal) domain"/>
    <property type="match status" value="1"/>
</dbReference>
<evidence type="ECO:0000256" key="3">
    <source>
        <dbReference type="ARBA" id="ARBA00022827"/>
    </source>
</evidence>
<dbReference type="InterPro" id="IPR023753">
    <property type="entry name" value="FAD/NAD-binding_dom"/>
</dbReference>
<dbReference type="PANTHER" id="PTHR43557:SF2">
    <property type="entry name" value="RIESKE DOMAIN-CONTAINING PROTEIN-RELATED"/>
    <property type="match status" value="1"/>
</dbReference>
<evidence type="ECO:0000259" key="5">
    <source>
        <dbReference type="Pfam" id="PF07992"/>
    </source>
</evidence>
<dbReference type="GO" id="GO:0016651">
    <property type="term" value="F:oxidoreductase activity, acting on NAD(P)H"/>
    <property type="evidence" value="ECO:0007669"/>
    <property type="project" value="TreeGrafter"/>
</dbReference>